<comment type="caution">
    <text evidence="1">The sequence shown here is derived from an EMBL/GenBank/DDBJ whole genome shotgun (WGS) entry which is preliminary data.</text>
</comment>
<dbReference type="GeneID" id="83204491"/>
<dbReference type="RefSeq" id="XP_058327533.1">
    <property type="nucleotide sequence ID" value="XM_058477188.1"/>
</dbReference>
<proteinExistence type="predicted"/>
<protein>
    <submittedName>
        <fullName evidence="1">Uncharacterized protein</fullName>
    </submittedName>
</protein>
<name>A0A9W9NNW8_9EURO</name>
<dbReference type="AlphaFoldDB" id="A0A9W9NNW8"/>
<reference evidence="1" key="1">
    <citation type="submission" date="2022-11" db="EMBL/GenBank/DDBJ databases">
        <authorList>
            <person name="Petersen C."/>
        </authorList>
    </citation>
    <scope>NUCLEOTIDE SEQUENCE</scope>
    <source>
        <strain evidence="1">IBT 19713</strain>
    </source>
</reference>
<gene>
    <name evidence="1" type="ORF">N7468_007892</name>
</gene>
<accession>A0A9W9NNW8</accession>
<reference evidence="1" key="2">
    <citation type="journal article" date="2023" name="IMA Fungus">
        <title>Comparative genomic study of the Penicillium genus elucidates a diverse pangenome and 15 lateral gene transfer events.</title>
        <authorList>
            <person name="Petersen C."/>
            <person name="Sorensen T."/>
            <person name="Nielsen M.R."/>
            <person name="Sondergaard T.E."/>
            <person name="Sorensen J.L."/>
            <person name="Fitzpatrick D.A."/>
            <person name="Frisvad J.C."/>
            <person name="Nielsen K.L."/>
        </authorList>
    </citation>
    <scope>NUCLEOTIDE SEQUENCE</scope>
    <source>
        <strain evidence="1">IBT 19713</strain>
    </source>
</reference>
<evidence type="ECO:0000313" key="1">
    <source>
        <dbReference type="EMBL" id="KAJ5223350.1"/>
    </source>
</evidence>
<organism evidence="1 2">
    <name type="scientific">Penicillium chermesinum</name>
    <dbReference type="NCBI Taxonomy" id="63820"/>
    <lineage>
        <taxon>Eukaryota</taxon>
        <taxon>Fungi</taxon>
        <taxon>Dikarya</taxon>
        <taxon>Ascomycota</taxon>
        <taxon>Pezizomycotina</taxon>
        <taxon>Eurotiomycetes</taxon>
        <taxon>Eurotiomycetidae</taxon>
        <taxon>Eurotiales</taxon>
        <taxon>Aspergillaceae</taxon>
        <taxon>Penicillium</taxon>
    </lineage>
</organism>
<dbReference type="OrthoDB" id="4156714at2759"/>
<dbReference type="Proteomes" id="UP001150941">
    <property type="component" value="Unassembled WGS sequence"/>
</dbReference>
<sequence>MEGGHAWRSQWLRLLDPKPRGDESEMQRLNDTKIRTAEARKEAAQETMNVFVRSTAHHLICYRSLQPETEASLREIFINAAELSYKLWQRKSYLEFRGMKDLPRTFNNGVDILQPHRMHNVALGDDATALDGATVLMVTHPAVLVHGASDGSDYGRSGILKAAVVWVG</sequence>
<evidence type="ECO:0000313" key="2">
    <source>
        <dbReference type="Proteomes" id="UP001150941"/>
    </source>
</evidence>
<dbReference type="EMBL" id="JAPQKS010000006">
    <property type="protein sequence ID" value="KAJ5223350.1"/>
    <property type="molecule type" value="Genomic_DNA"/>
</dbReference>
<keyword evidence="2" id="KW-1185">Reference proteome</keyword>